<dbReference type="EMBL" id="JAAARO010000004">
    <property type="protein sequence ID" value="KAF5748600.1"/>
    <property type="molecule type" value="Genomic_DNA"/>
</dbReference>
<gene>
    <name evidence="1" type="ORF">HS088_TW04G00558</name>
</gene>
<dbReference type="Proteomes" id="UP000593562">
    <property type="component" value="Unassembled WGS sequence"/>
</dbReference>
<reference evidence="1 2" key="1">
    <citation type="journal article" date="2020" name="Nat. Commun.">
        <title>Genome of Tripterygium wilfordii and identification of cytochrome P450 involved in triptolide biosynthesis.</title>
        <authorList>
            <person name="Tu L."/>
            <person name="Su P."/>
            <person name="Zhang Z."/>
            <person name="Gao L."/>
            <person name="Wang J."/>
            <person name="Hu T."/>
            <person name="Zhou J."/>
            <person name="Zhang Y."/>
            <person name="Zhao Y."/>
            <person name="Liu Y."/>
            <person name="Song Y."/>
            <person name="Tong Y."/>
            <person name="Lu Y."/>
            <person name="Yang J."/>
            <person name="Xu C."/>
            <person name="Jia M."/>
            <person name="Peters R.J."/>
            <person name="Huang L."/>
            <person name="Gao W."/>
        </authorList>
    </citation>
    <scope>NUCLEOTIDE SEQUENCE [LARGE SCALE GENOMIC DNA]</scope>
    <source>
        <strain evidence="2">cv. XIE 37</strain>
        <tissue evidence="1">Leaf</tissue>
    </source>
</reference>
<dbReference type="AlphaFoldDB" id="A0A7J7DQF6"/>
<evidence type="ECO:0000313" key="2">
    <source>
        <dbReference type="Proteomes" id="UP000593562"/>
    </source>
</evidence>
<evidence type="ECO:0000313" key="1">
    <source>
        <dbReference type="EMBL" id="KAF5748600.1"/>
    </source>
</evidence>
<comment type="caution">
    <text evidence="1">The sequence shown here is derived from an EMBL/GenBank/DDBJ whole genome shotgun (WGS) entry which is preliminary data.</text>
</comment>
<proteinExistence type="predicted"/>
<name>A0A7J7DQF6_TRIWF</name>
<protein>
    <submittedName>
        <fullName evidence="1">Uncharacterized protein</fullName>
    </submittedName>
</protein>
<dbReference type="InParanoid" id="A0A7J7DQF6"/>
<dbReference type="PANTHER" id="PTHR33132">
    <property type="entry name" value="OSJNBB0118P14.9 PROTEIN"/>
    <property type="match status" value="1"/>
</dbReference>
<accession>A0A7J7DQF6</accession>
<sequence length="78" mass="8429">MCHPGVFLVSREDLVGQQRWMVQQAGGVDGRRSQAAGEGGGFSGSIKQCLCSPTTHPGSFKCRKHHADYVWGGRLANK</sequence>
<keyword evidence="2" id="KW-1185">Reference proteome</keyword>
<organism evidence="1 2">
    <name type="scientific">Tripterygium wilfordii</name>
    <name type="common">Thunder God vine</name>
    <dbReference type="NCBI Taxonomy" id="458696"/>
    <lineage>
        <taxon>Eukaryota</taxon>
        <taxon>Viridiplantae</taxon>
        <taxon>Streptophyta</taxon>
        <taxon>Embryophyta</taxon>
        <taxon>Tracheophyta</taxon>
        <taxon>Spermatophyta</taxon>
        <taxon>Magnoliopsida</taxon>
        <taxon>eudicotyledons</taxon>
        <taxon>Gunneridae</taxon>
        <taxon>Pentapetalae</taxon>
        <taxon>rosids</taxon>
        <taxon>fabids</taxon>
        <taxon>Celastrales</taxon>
        <taxon>Celastraceae</taxon>
        <taxon>Tripterygium</taxon>
    </lineage>
</organism>
<dbReference type="PANTHER" id="PTHR33132:SF135">
    <property type="entry name" value="OS02G0799700 PROTEIN"/>
    <property type="match status" value="1"/>
</dbReference>